<dbReference type="EMBL" id="UZAH01031360">
    <property type="protein sequence ID" value="VDP15116.1"/>
    <property type="molecule type" value="Genomic_DNA"/>
</dbReference>
<dbReference type="GO" id="GO:0005634">
    <property type="term" value="C:nucleus"/>
    <property type="evidence" value="ECO:0007669"/>
    <property type="project" value="TreeGrafter"/>
</dbReference>
<dbReference type="GO" id="GO:0044774">
    <property type="term" value="P:mitotic DNA integrity checkpoint signaling"/>
    <property type="evidence" value="ECO:0007669"/>
    <property type="project" value="TreeGrafter"/>
</dbReference>
<dbReference type="GO" id="GO:0044547">
    <property type="term" value="F:DNA topoisomerase binding"/>
    <property type="evidence" value="ECO:0007669"/>
    <property type="project" value="TreeGrafter"/>
</dbReference>
<dbReference type="GO" id="GO:0000729">
    <property type="term" value="P:DNA double-strand break processing"/>
    <property type="evidence" value="ECO:0007669"/>
    <property type="project" value="TreeGrafter"/>
</dbReference>
<dbReference type="GO" id="GO:0000014">
    <property type="term" value="F:single-stranded DNA endodeoxyribonuclease activity"/>
    <property type="evidence" value="ECO:0007669"/>
    <property type="project" value="TreeGrafter"/>
</dbReference>
<dbReference type="GO" id="GO:0046975">
    <property type="term" value="F:histone H3K36 methyltransferase activity"/>
    <property type="evidence" value="ECO:0007669"/>
    <property type="project" value="TreeGrafter"/>
</dbReference>
<dbReference type="Proteomes" id="UP000050761">
    <property type="component" value="Unassembled WGS sequence"/>
</dbReference>
<dbReference type="GO" id="GO:0003697">
    <property type="term" value="F:single-stranded DNA binding"/>
    <property type="evidence" value="ECO:0007669"/>
    <property type="project" value="TreeGrafter"/>
</dbReference>
<dbReference type="Gene3D" id="1.10.10.10">
    <property type="entry name" value="Winged helix-like DNA-binding domain superfamily/Winged helix DNA-binding domain"/>
    <property type="match status" value="1"/>
</dbReference>
<dbReference type="GO" id="GO:0031297">
    <property type="term" value="P:replication fork processing"/>
    <property type="evidence" value="ECO:0007669"/>
    <property type="project" value="TreeGrafter"/>
</dbReference>
<sequence>MEFCCVEFLSRFYGKKQRDIRVFTYMNGKVDTKLLQQLATSTLHLGESLEDEERRRPPSLLNDHQLNDIVEADPRQTVNGPAQQFGVDGSTISRHSNAIGKVKKLDKWIPYELTARQMLERHDTCVSIKLRSLRERF</sequence>
<dbReference type="OrthoDB" id="616263at2759"/>
<proteinExistence type="predicted"/>
<dbReference type="InterPro" id="IPR052709">
    <property type="entry name" value="Transposase-MT_Hybrid"/>
</dbReference>
<dbReference type="GO" id="GO:0000793">
    <property type="term" value="C:condensed chromosome"/>
    <property type="evidence" value="ECO:0007669"/>
    <property type="project" value="TreeGrafter"/>
</dbReference>
<name>A0A183GBG3_HELPZ</name>
<evidence type="ECO:0000313" key="1">
    <source>
        <dbReference type="EMBL" id="VDP15116.1"/>
    </source>
</evidence>
<protein>
    <submittedName>
        <fullName evidence="3">HTH psq-type domain-containing protein</fullName>
    </submittedName>
</protein>
<dbReference type="GO" id="GO:0006303">
    <property type="term" value="P:double-strand break repair via nonhomologous end joining"/>
    <property type="evidence" value="ECO:0007669"/>
    <property type="project" value="TreeGrafter"/>
</dbReference>
<organism evidence="2 3">
    <name type="scientific">Heligmosomoides polygyrus</name>
    <name type="common">Parasitic roundworm</name>
    <dbReference type="NCBI Taxonomy" id="6339"/>
    <lineage>
        <taxon>Eukaryota</taxon>
        <taxon>Metazoa</taxon>
        <taxon>Ecdysozoa</taxon>
        <taxon>Nematoda</taxon>
        <taxon>Chromadorea</taxon>
        <taxon>Rhabditida</taxon>
        <taxon>Rhabditina</taxon>
        <taxon>Rhabditomorpha</taxon>
        <taxon>Strongyloidea</taxon>
        <taxon>Heligmosomidae</taxon>
        <taxon>Heligmosomoides</taxon>
    </lineage>
</organism>
<dbReference type="GO" id="GO:0042800">
    <property type="term" value="F:histone H3K4 methyltransferase activity"/>
    <property type="evidence" value="ECO:0007669"/>
    <property type="project" value="TreeGrafter"/>
</dbReference>
<accession>A0A3P8F5S5</accession>
<dbReference type="GO" id="GO:0015074">
    <property type="term" value="P:DNA integration"/>
    <property type="evidence" value="ECO:0007669"/>
    <property type="project" value="TreeGrafter"/>
</dbReference>
<dbReference type="PANTHER" id="PTHR46060">
    <property type="entry name" value="MARINER MOS1 TRANSPOSASE-LIKE PROTEIN"/>
    <property type="match status" value="1"/>
</dbReference>
<accession>A0A183GBG3</accession>
<dbReference type="PANTHER" id="PTHR46060:SF2">
    <property type="entry name" value="HISTONE-LYSINE N-METHYLTRANSFERASE SETMAR"/>
    <property type="match status" value="1"/>
</dbReference>
<dbReference type="GO" id="GO:0035861">
    <property type="term" value="C:site of double-strand break"/>
    <property type="evidence" value="ECO:0007669"/>
    <property type="project" value="TreeGrafter"/>
</dbReference>
<dbReference type="InterPro" id="IPR036388">
    <property type="entry name" value="WH-like_DNA-bd_sf"/>
</dbReference>
<evidence type="ECO:0000313" key="2">
    <source>
        <dbReference type="Proteomes" id="UP000050761"/>
    </source>
</evidence>
<evidence type="ECO:0000313" key="3">
    <source>
        <dbReference type="WBParaSite" id="HPBE_0001943701-mRNA-1"/>
    </source>
</evidence>
<gene>
    <name evidence="1" type="ORF">HPBE_LOCUS19436</name>
</gene>
<dbReference type="WBParaSite" id="HPBE_0001943701-mRNA-1">
    <property type="protein sequence ID" value="HPBE_0001943701-mRNA-1"/>
    <property type="gene ID" value="HPBE_0001943701"/>
</dbReference>
<dbReference type="AlphaFoldDB" id="A0A183GBG3"/>
<keyword evidence="2" id="KW-1185">Reference proteome</keyword>
<reference evidence="3" key="2">
    <citation type="submission" date="2019-09" db="UniProtKB">
        <authorList>
            <consortium name="WormBaseParasite"/>
        </authorList>
    </citation>
    <scope>IDENTIFICATION</scope>
</reference>
<reference evidence="1 2" key="1">
    <citation type="submission" date="2018-11" db="EMBL/GenBank/DDBJ databases">
        <authorList>
            <consortium name="Pathogen Informatics"/>
        </authorList>
    </citation>
    <scope>NUCLEOTIDE SEQUENCE [LARGE SCALE GENOMIC DNA]</scope>
</reference>
<dbReference type="GO" id="GO:0003690">
    <property type="term" value="F:double-stranded DNA binding"/>
    <property type="evidence" value="ECO:0007669"/>
    <property type="project" value="TreeGrafter"/>
</dbReference>